<gene>
    <name evidence="2" type="ORF">NCTC9140_04157</name>
    <name evidence="3" type="ORF">SAMEA104567804_04464</name>
</gene>
<reference evidence="3 5" key="2">
    <citation type="submission" date="2019-03" db="EMBL/GenBank/DDBJ databases">
        <authorList>
            <consortium name="Pathogen Informatics"/>
        </authorList>
    </citation>
    <scope>NUCLEOTIDE SEQUENCE [LARGE SCALE GENOMIC DNA]</scope>
    <source>
        <strain evidence="3 5">5012STDY7312589</strain>
    </source>
</reference>
<organism evidence="2 4">
    <name type="scientific">Klebsiella pneumoniae</name>
    <dbReference type="NCBI Taxonomy" id="573"/>
    <lineage>
        <taxon>Bacteria</taxon>
        <taxon>Pseudomonadati</taxon>
        <taxon>Pseudomonadota</taxon>
        <taxon>Gammaproteobacteria</taxon>
        <taxon>Enterobacterales</taxon>
        <taxon>Enterobacteriaceae</taxon>
        <taxon>Klebsiella/Raoultella group</taxon>
        <taxon>Klebsiella</taxon>
        <taxon>Klebsiella pneumoniae complex</taxon>
    </lineage>
</organism>
<feature type="transmembrane region" description="Helical" evidence="1">
    <location>
        <begin position="7"/>
        <end position="36"/>
    </location>
</feature>
<proteinExistence type="predicted"/>
<dbReference type="EMBL" id="CAAGWG010000021">
    <property type="protein sequence ID" value="VGD34735.1"/>
    <property type="molecule type" value="Genomic_DNA"/>
</dbReference>
<keyword evidence="1" id="KW-1133">Transmembrane helix</keyword>
<evidence type="ECO:0000256" key="1">
    <source>
        <dbReference type="SAM" id="Phobius"/>
    </source>
</evidence>
<reference evidence="2 4" key="1">
    <citation type="submission" date="2018-06" db="EMBL/GenBank/DDBJ databases">
        <authorList>
            <consortium name="Pathogen Informatics"/>
            <person name="Doyle S."/>
        </authorList>
    </citation>
    <scope>NUCLEOTIDE SEQUENCE [LARGE SCALE GENOMIC DNA]</scope>
    <source>
        <strain evidence="2 4">NCTC9140</strain>
    </source>
</reference>
<evidence type="ECO:0000313" key="5">
    <source>
        <dbReference type="Proteomes" id="UP000294876"/>
    </source>
</evidence>
<sequence length="173" mass="19247">MKKILGVLSLVVFAIAFIIALRQPISIVFLFAVLVIPLKYIDKIGGEIASLLIILGSVFVLFFVNSMVPLWGERYENHEELMRISENDRQKRYNNMNVISASNPSVKAELKDPESATFKNQIIGRDGYVCGQVNAKNSFGAYAGFKRYVSKSGITIIDDGGTEFSKLWGEICS</sequence>
<protein>
    <submittedName>
        <fullName evidence="2">Uncharacterized protein</fullName>
    </submittedName>
</protein>
<evidence type="ECO:0000313" key="4">
    <source>
        <dbReference type="Proteomes" id="UP000254938"/>
    </source>
</evidence>
<evidence type="ECO:0000313" key="3">
    <source>
        <dbReference type="EMBL" id="VGD34735.1"/>
    </source>
</evidence>
<dbReference type="RefSeq" id="WP_004177136.1">
    <property type="nucleotide sequence ID" value="NZ_CAAGTM010000001.1"/>
</dbReference>
<dbReference type="AlphaFoldDB" id="A0A377TWY0"/>
<dbReference type="Proteomes" id="UP000294876">
    <property type="component" value="Unassembled WGS sequence"/>
</dbReference>
<dbReference type="EMBL" id="UGKQ01000007">
    <property type="protein sequence ID" value="STS82407.1"/>
    <property type="molecule type" value="Genomic_DNA"/>
</dbReference>
<dbReference type="Proteomes" id="UP000254938">
    <property type="component" value="Unassembled WGS sequence"/>
</dbReference>
<keyword evidence="1" id="KW-0812">Transmembrane</keyword>
<feature type="transmembrane region" description="Helical" evidence="1">
    <location>
        <begin position="48"/>
        <end position="72"/>
    </location>
</feature>
<name>A0A377TWY0_KLEPN</name>
<keyword evidence="1" id="KW-0472">Membrane</keyword>
<accession>A0A377TWY0</accession>
<evidence type="ECO:0000313" key="2">
    <source>
        <dbReference type="EMBL" id="STS82407.1"/>
    </source>
</evidence>